<organism evidence="1 2">
    <name type="scientific">Rhodopirellula baltica SWK14</name>
    <dbReference type="NCBI Taxonomy" id="993516"/>
    <lineage>
        <taxon>Bacteria</taxon>
        <taxon>Pseudomonadati</taxon>
        <taxon>Planctomycetota</taxon>
        <taxon>Planctomycetia</taxon>
        <taxon>Pirellulales</taxon>
        <taxon>Pirellulaceae</taxon>
        <taxon>Rhodopirellula</taxon>
    </lineage>
</organism>
<accession>L7CD73</accession>
<dbReference type="Proteomes" id="UP000010959">
    <property type="component" value="Unassembled WGS sequence"/>
</dbReference>
<reference evidence="1 2" key="1">
    <citation type="journal article" date="2013" name="Mar. Genomics">
        <title>Expression of sulfatases in Rhodopirellula baltica and the diversity of sulfatases in the genus Rhodopirellula.</title>
        <authorList>
            <person name="Wegner C.E."/>
            <person name="Richter-Heitmann T."/>
            <person name="Klindworth A."/>
            <person name="Klockow C."/>
            <person name="Richter M."/>
            <person name="Achstetter T."/>
            <person name="Glockner F.O."/>
            <person name="Harder J."/>
        </authorList>
    </citation>
    <scope>NUCLEOTIDE SEQUENCE [LARGE SCALE GENOMIC DNA]</scope>
    <source>
        <strain evidence="1 2">SWK14</strain>
    </source>
</reference>
<evidence type="ECO:0000313" key="2">
    <source>
        <dbReference type="Proteomes" id="UP000010959"/>
    </source>
</evidence>
<comment type="caution">
    <text evidence="1">The sequence shown here is derived from an EMBL/GenBank/DDBJ whole genome shotgun (WGS) entry which is preliminary data.</text>
</comment>
<name>L7CD73_RHOBT</name>
<dbReference type="EMBL" id="AMWG01000120">
    <property type="protein sequence ID" value="ELP31582.1"/>
    <property type="molecule type" value="Genomic_DNA"/>
</dbReference>
<protein>
    <submittedName>
        <fullName evidence="1">Uncharacterized protein</fullName>
    </submittedName>
</protein>
<dbReference type="AlphaFoldDB" id="L7CD73"/>
<proteinExistence type="predicted"/>
<gene>
    <name evidence="1" type="ORF">RBSWK_04493</name>
</gene>
<evidence type="ECO:0000313" key="1">
    <source>
        <dbReference type="EMBL" id="ELP31582.1"/>
    </source>
</evidence>
<sequence length="52" mass="6139">MILATPFLMRALKLVMKKTHEIQSSINLHRVYRYVAGRFCHRSSQRSACFLE</sequence>